<dbReference type="Proteomes" id="UP001303587">
    <property type="component" value="Chromosome"/>
</dbReference>
<dbReference type="RefSeq" id="WP_338101851.1">
    <property type="nucleotide sequence ID" value="NZ_CP131060.1"/>
</dbReference>
<gene>
    <name evidence="1" type="ORF">MsAc7_10350</name>
</gene>
<proteinExistence type="predicted"/>
<dbReference type="EMBL" id="CP131060">
    <property type="protein sequence ID" value="WNY25483.1"/>
    <property type="molecule type" value="Genomic_DNA"/>
</dbReference>
<protein>
    <submittedName>
        <fullName evidence="1">Uncharacterized protein</fullName>
    </submittedName>
</protein>
<sequence>MKLKIIGIGIILLISILATGCVGEPKDSLNPLGKDISEFETGAMDNIPRGDGLLWYSTWTNFCGAGFSNETLTSEADLIFYGTVTEVRPSVWSTSDGNTPAVLYSESAIVGKGGYGNETCFYEVDKVSVPGLDEYIYTDVVFEVNDWVKGPQTKDVTIQVQGGQVDQFVMPESYYPDAWDLKVGDKYLVYAKNWGTENYTIVFPGLFVVNE</sequence>
<accession>A0AA96V3K4</accession>
<evidence type="ECO:0000313" key="1">
    <source>
        <dbReference type="EMBL" id="WNY25483.1"/>
    </source>
</evidence>
<name>A0AA96V3K4_9EURY</name>
<keyword evidence="2" id="KW-1185">Reference proteome</keyword>
<evidence type="ECO:0000313" key="2">
    <source>
        <dbReference type="Proteomes" id="UP001303587"/>
    </source>
</evidence>
<reference evidence="1 2" key="1">
    <citation type="submission" date="2023-07" db="EMBL/GenBank/DDBJ databases">
        <title>Closed genoem sequence of Methanosarcinaceae archaeon Ac7.</title>
        <authorList>
            <person name="Poehlein A."/>
            <person name="Protasov E."/>
            <person name="Platt K."/>
            <person name="Reeh H."/>
            <person name="Daniel R."/>
            <person name="Brune A."/>
        </authorList>
    </citation>
    <scope>NUCLEOTIDE SEQUENCE [LARGE SCALE GENOMIC DNA]</scope>
    <source>
        <strain evidence="1 2">Ac7</strain>
    </source>
</reference>
<organism evidence="1 2">
    <name type="scientific">Methanolapillus millepedarum</name>
    <dbReference type="NCBI Taxonomy" id="3028296"/>
    <lineage>
        <taxon>Archaea</taxon>
        <taxon>Methanobacteriati</taxon>
        <taxon>Methanobacteriota</taxon>
        <taxon>Stenosarchaea group</taxon>
        <taxon>Methanomicrobia</taxon>
        <taxon>Methanosarcinales</taxon>
        <taxon>Methanosarcinaceae</taxon>
        <taxon>Methanolapillus</taxon>
    </lineage>
</organism>
<dbReference type="AlphaFoldDB" id="A0AA96V3K4"/>
<dbReference type="PROSITE" id="PS51257">
    <property type="entry name" value="PROKAR_LIPOPROTEIN"/>
    <property type="match status" value="1"/>
</dbReference>
<dbReference type="GeneID" id="89230143"/>